<dbReference type="PANTHER" id="PTHR47976:SF30">
    <property type="entry name" value="RECEPTOR-LIKE SERINE_THREONINE-PROTEIN KINASE"/>
    <property type="match status" value="1"/>
</dbReference>
<evidence type="ECO:0000259" key="6">
    <source>
        <dbReference type="PROSITE" id="PS50948"/>
    </source>
</evidence>
<evidence type="ECO:0008006" key="9">
    <source>
        <dbReference type="Google" id="ProtNLM"/>
    </source>
</evidence>
<dbReference type="PANTHER" id="PTHR47976">
    <property type="entry name" value="G-TYPE LECTIN S-RECEPTOR-LIKE SERINE/THREONINE-PROTEIN KINASE SD2-5"/>
    <property type="match status" value="1"/>
</dbReference>
<dbReference type="PROSITE" id="PS50927">
    <property type="entry name" value="BULB_LECTIN"/>
    <property type="match status" value="1"/>
</dbReference>
<dbReference type="Gene3D" id="2.90.10.10">
    <property type="entry name" value="Bulb-type lectin domain"/>
    <property type="match status" value="1"/>
</dbReference>
<evidence type="ECO:0000256" key="3">
    <source>
        <dbReference type="ARBA" id="ARBA00023180"/>
    </source>
</evidence>
<dbReference type="InterPro" id="IPR001480">
    <property type="entry name" value="Bulb-type_lectin_dom"/>
</dbReference>
<evidence type="ECO:0000256" key="4">
    <source>
        <dbReference type="SAM" id="SignalP"/>
    </source>
</evidence>
<dbReference type="InterPro" id="IPR036426">
    <property type="entry name" value="Bulb-type_lectin_dom_sf"/>
</dbReference>
<dbReference type="AlphaFoldDB" id="A0A8J4QDQ6"/>
<feature type="domain" description="Apple" evidence="6">
    <location>
        <begin position="365"/>
        <end position="458"/>
    </location>
</feature>
<proteinExistence type="predicted"/>
<dbReference type="Proteomes" id="UP000737018">
    <property type="component" value="Unassembled WGS sequence"/>
</dbReference>
<dbReference type="InterPro" id="IPR051343">
    <property type="entry name" value="G-type_lectin_kinases/EP1-like"/>
</dbReference>
<keyword evidence="1 4" id="KW-0732">Signal</keyword>
<keyword evidence="8" id="KW-1185">Reference proteome</keyword>
<evidence type="ECO:0000313" key="8">
    <source>
        <dbReference type="Proteomes" id="UP000737018"/>
    </source>
</evidence>
<dbReference type="CDD" id="cd00028">
    <property type="entry name" value="B_lectin"/>
    <property type="match status" value="1"/>
</dbReference>
<dbReference type="PROSITE" id="PS50948">
    <property type="entry name" value="PAN"/>
    <property type="match status" value="1"/>
</dbReference>
<feature type="domain" description="Bulb-type lectin" evidence="5">
    <location>
        <begin position="76"/>
        <end position="191"/>
    </location>
</feature>
<comment type="caution">
    <text evidence="7">The sequence shown here is derived from an EMBL/GenBank/DDBJ whole genome shotgun (WGS) entry which is preliminary data.</text>
</comment>
<dbReference type="SUPFAM" id="SSF51110">
    <property type="entry name" value="alpha-D-mannose-specific plant lectins"/>
    <property type="match status" value="1"/>
</dbReference>
<dbReference type="EMBL" id="JRKL02006546">
    <property type="protein sequence ID" value="KAF3948798.1"/>
    <property type="molecule type" value="Genomic_DNA"/>
</dbReference>
<evidence type="ECO:0000256" key="1">
    <source>
        <dbReference type="ARBA" id="ARBA00022729"/>
    </source>
</evidence>
<evidence type="ECO:0000313" key="7">
    <source>
        <dbReference type="EMBL" id="KAF3948798.1"/>
    </source>
</evidence>
<dbReference type="InterPro" id="IPR003609">
    <property type="entry name" value="Pan_app"/>
</dbReference>
<evidence type="ECO:0000259" key="5">
    <source>
        <dbReference type="PROSITE" id="PS50927"/>
    </source>
</evidence>
<organism evidence="7 8">
    <name type="scientific">Castanea mollissima</name>
    <name type="common">Chinese chestnut</name>
    <dbReference type="NCBI Taxonomy" id="60419"/>
    <lineage>
        <taxon>Eukaryota</taxon>
        <taxon>Viridiplantae</taxon>
        <taxon>Streptophyta</taxon>
        <taxon>Embryophyta</taxon>
        <taxon>Tracheophyta</taxon>
        <taxon>Spermatophyta</taxon>
        <taxon>Magnoliopsida</taxon>
        <taxon>eudicotyledons</taxon>
        <taxon>Gunneridae</taxon>
        <taxon>Pentapetalae</taxon>
        <taxon>rosids</taxon>
        <taxon>fabids</taxon>
        <taxon>Fagales</taxon>
        <taxon>Fagaceae</taxon>
        <taxon>Castanea</taxon>
    </lineage>
</organism>
<keyword evidence="3" id="KW-0325">Glycoprotein</keyword>
<keyword evidence="2" id="KW-1015">Disulfide bond</keyword>
<dbReference type="Pfam" id="PF01453">
    <property type="entry name" value="B_lectin"/>
    <property type="match status" value="1"/>
</dbReference>
<protein>
    <recommendedName>
        <fullName evidence="9">Bulb-type lectin domain-containing protein</fullName>
    </recommendedName>
</protein>
<name>A0A8J4QDQ6_9ROSI</name>
<accession>A0A8J4QDQ6</accession>
<gene>
    <name evidence="7" type="ORF">CMV_025250</name>
</gene>
<feature type="chain" id="PRO_5035281569" description="Bulb-type lectin domain-containing protein" evidence="4">
    <location>
        <begin position="28"/>
        <end position="513"/>
    </location>
</feature>
<reference evidence="7" key="1">
    <citation type="submission" date="2020-03" db="EMBL/GenBank/DDBJ databases">
        <title>Castanea mollissima Vanexum genome sequencing.</title>
        <authorList>
            <person name="Staton M."/>
        </authorList>
    </citation>
    <scope>NUCLEOTIDE SEQUENCE</scope>
    <source>
        <tissue evidence="7">Leaf</tissue>
    </source>
</reference>
<dbReference type="OrthoDB" id="4062651at2759"/>
<sequence length="513" mass="57055">MGVSWACCSLFLFFAFFLTPFPILVTAQPAYGYLPVNSPISWTNGEFVDFEDSPTSWAHGNPTGNFSEPYARIILASSFTENEFANCGCGFFCNQTCNSSLFALFTFTSSDYESTLLGAEVPWSANPNNPVRKNATLKLTSKRGLVLQDADGTIAWSTNIGNKSVAGLLLTDTCNLKLLDENNATIWQSFDHPTDTLVLGQKLVPGQQLTSKGGLFSLSLTSEEGMVAYINSNPPLPYFSHFGGIFGNDVYIQFLNQSLAFFTNRSFKPEEKIEISSTSSMKYIRLESNGHLRAYDEGWSQSYDVLTQYIEGENCGYPTFCGNYSFCSNGDQCICPPPINGKSYFRHIDDRQPHLGCSLVTPLSCKDSKNHILLELKNITYFPFSNSVAYIDPDYQHMTSENCTHACLRNCSCKAAIYNSSSILGNCYLQSQIFSLKPNFEETESVFKLYIKLYHLHCFTNEIMPSIVVRNGVANEELIKPNGCLSIMCSGRHPDLPTDIMGLLEGWLVIVEA</sequence>
<dbReference type="SMART" id="SM00108">
    <property type="entry name" value="B_lectin"/>
    <property type="match status" value="1"/>
</dbReference>
<feature type="signal peptide" evidence="4">
    <location>
        <begin position="1"/>
        <end position="27"/>
    </location>
</feature>
<dbReference type="Pfam" id="PF08276">
    <property type="entry name" value="PAN_2"/>
    <property type="match status" value="1"/>
</dbReference>
<evidence type="ECO:0000256" key="2">
    <source>
        <dbReference type="ARBA" id="ARBA00023157"/>
    </source>
</evidence>